<protein>
    <recommendedName>
        <fullName evidence="2">DUF6292 domain-containing protein</fullName>
    </recommendedName>
</protein>
<gene>
    <name evidence="3" type="ORF">BJP25_11915</name>
</gene>
<evidence type="ECO:0000256" key="1">
    <source>
        <dbReference type="SAM" id="MobiDB-lite"/>
    </source>
</evidence>
<dbReference type="Pfam" id="PF19809">
    <property type="entry name" value="DUF6292"/>
    <property type="match status" value="1"/>
</dbReference>
<dbReference type="Proteomes" id="UP000186040">
    <property type="component" value="Unassembled WGS sequence"/>
</dbReference>
<proteinExistence type="predicted"/>
<comment type="caution">
    <text evidence="3">The sequence shown here is derived from an EMBL/GenBank/DDBJ whole genome shotgun (WGS) entry which is preliminary data.</text>
</comment>
<keyword evidence="4" id="KW-1185">Reference proteome</keyword>
<evidence type="ECO:0000313" key="4">
    <source>
        <dbReference type="Proteomes" id="UP000186040"/>
    </source>
</evidence>
<accession>A0A1Q9LR09</accession>
<dbReference type="InterPro" id="IPR046259">
    <property type="entry name" value="DUF6292"/>
</dbReference>
<reference evidence="3 4" key="1">
    <citation type="submission" date="2016-10" db="EMBL/GenBank/DDBJ databases">
        <title>The Draft Genome Sequence of Actinokineospora bangkokensis 44EHWT reveals the biosynthetic pathway of antifungal compounds Thailandins with unusual extender unit butylmalonyl-CoA.</title>
        <authorList>
            <person name="Greule A."/>
            <person name="Intra B."/>
            <person name="Flemming S."/>
            <person name="Rommel M.G."/>
            <person name="Panbangred W."/>
            <person name="Bechthold A."/>
        </authorList>
    </citation>
    <scope>NUCLEOTIDE SEQUENCE [LARGE SCALE GENOMIC DNA]</scope>
    <source>
        <strain evidence="3 4">44EHW</strain>
    </source>
</reference>
<sequence length="165" mass="18066">MTTTTRSPAARTHITIARRSTVTPRAGEPAGVSDPRALSAVACYLDDVADALDRTGASVHTVEVEVRGSVLGRLHLHPDPRSDEELVLHWFPDGGWSAVLTPLAPDRPSHDWRHLGGHPRPDPRAVAAFVHGLRARDCRARDHGDERSSAHDRSRGEQRCDTAWS</sequence>
<name>A0A1Q9LR09_9PSEU</name>
<dbReference type="STRING" id="1193682.BJP25_11915"/>
<dbReference type="EMBL" id="MKQR01000007">
    <property type="protein sequence ID" value="OLR94452.1"/>
    <property type="molecule type" value="Genomic_DNA"/>
</dbReference>
<dbReference type="RefSeq" id="WP_075973833.1">
    <property type="nucleotide sequence ID" value="NZ_MKQR01000007.1"/>
</dbReference>
<evidence type="ECO:0000313" key="3">
    <source>
        <dbReference type="EMBL" id="OLR94452.1"/>
    </source>
</evidence>
<organism evidence="3 4">
    <name type="scientific">Actinokineospora bangkokensis</name>
    <dbReference type="NCBI Taxonomy" id="1193682"/>
    <lineage>
        <taxon>Bacteria</taxon>
        <taxon>Bacillati</taxon>
        <taxon>Actinomycetota</taxon>
        <taxon>Actinomycetes</taxon>
        <taxon>Pseudonocardiales</taxon>
        <taxon>Pseudonocardiaceae</taxon>
        <taxon>Actinokineospora</taxon>
    </lineage>
</organism>
<dbReference type="AlphaFoldDB" id="A0A1Q9LR09"/>
<feature type="region of interest" description="Disordered" evidence="1">
    <location>
        <begin position="140"/>
        <end position="165"/>
    </location>
</feature>
<evidence type="ECO:0000259" key="2">
    <source>
        <dbReference type="Pfam" id="PF19809"/>
    </source>
</evidence>
<feature type="domain" description="DUF6292" evidence="2">
    <location>
        <begin position="44"/>
        <end position="131"/>
    </location>
</feature>